<dbReference type="CDD" id="cd13999">
    <property type="entry name" value="STKc_MAP3K-like"/>
    <property type="match status" value="1"/>
</dbReference>
<keyword evidence="1" id="KW-0723">Serine/threonine-protein kinase</keyword>
<sequence length="2219" mass="249731">MILSLLLISILKVLASHDPGCYYHTFMVRCNTGCYKNGRFCKRCDSTCFDCMFQSDFCSECNGTKYLVNNECKECSTTFGKNCRKCDEESGCTDCPSGNQMNSKICQPCNNFDPNCLLCSNNQCQSCSNGFYIANNGKCNSCLKNTATLGNNCLECTSNMCYKCSNGSSGQYTLLGGKCVICSEKYSHCKQCNDNQCLSCEENTGYYYSNGECKQCSSHCLSCSNSNTCTKCQDGYYLSGKKCVSCSTRNCKLCDANSCFSCLENSYLSNGICTTCQNKYPLCLQCSWTTTSTSCVLCSPGYWFNGNSCVKCNDNCGIEGCVSSSQCINCKEGYIFDRNNNCVDAKSEHCEKASNSYCLKCNDDRVLIENRCYPIINQNPCHEVLINGRCINHGDIRCEKYITNKCTTCTSNYYLKNDICVLKDQYIDNCSVVTTSTTGQPICKACRTGYYPDGDCKKCTTITGCSKCINTLTTEESIRTCTECLGGYYFENSLCHKIQNCVENSGVECTKCYINYYINNGVCSRYEQQLGCLSANGITCTSCKEGFYLDETTNICKVCTIPYCETCNRNGYCQQCIKNYTLSSNSCTSCNIEGCGLCSSTDTKCLKCDIWDYKESETCKKCDLKVSNCWECDETGICLSCKSGYYLETNKTCQSCDKIDNCISCSSSQKYCLGCQKTHYLEDGKCISCNNSIPNCKECTSKGTCYSCIEGYYYENGKCNPCSNIPGCSKCLGNEKVCYKCQEYYKQIINEEQNGYECKPCILGTLHCQNCSINGNCSICETSYTLTPSFECELCTKAINNCVSCSTTTFECNKCGIKYGLKTKTKCELCLTLTNNSCIDCSDSTHCTTCSTNYYLNEEKCISCTTKEHCKTCHQDGTVIECEEGYYPNGKICSPCSNINENCTTCSRTSALCTGCKTTHYLTTTNKCISCTTINSNCEMCLNNKCLKCKYGTYPLGKECFQCNTITNCTDCNQMEAKCTKCNVGVVNSDGECSKCKIAHCGQCSDIEKCEKCSINYYLKGNKCYKCSDINECILCSSTEEKCTLCNEGYYVKEGKCKECNSVLSNCNKCLNESICTECVEGHYLKETKCLKCSTKEHCKICSTTTNTCSVCEEEYYSKEDKCIKCSDSISNCTQCQNEGNQLICTKCNDGAILKEGKCIGISLNSYKSSEQTYSLCDLTIPNCITCNYTETGTFDINKLICINCYNGFGISKDLKTCINCNGISNKQSKCIECDTNCIKCINSSYCINCKEGYYLRNGICKQIINKEQCKNEELNIGCVQCFNSISDSIGCSKLKRTTEISFYLLNKTEYIPMGYYPISTLSTKLMNNIQKKNRIRITTTITTTTNCLLYKYGRCVACENHFSFDSINNPPKCLTCLPECNECNKKEICQTCQLKYNEMNGKCLEYSNECINKTNNVCSKCKDGYFILEGKCKRCEDKQCKICLKGENGCIECQENYILINNECKEKREIHCKTISKNKCIECEFGYELINDGSCQKITTPTNCLYLKERNECSKCNKLKLGYDTLGNIICSNNSIIDECTIMTTSGCSRCSIGFYLNKGKCLQCTSNCKECILTSTNCTTCYTGYTLNTLTNTCISVGDLKDKCKVFLPSEGCAICKDGYYWKDKNCYLCQEKCETCYKSPEHCLSCNFEKGYYLAESNEGNIKCLHNSTLLNCLVMNKYGCEICNEGYYNFNKKCYKCQENCTKCSNSIECLSCDEEFILKEGKCINFKLLNRCIESKNNKCIECLGNNYEVSFDGTECIYHLNLFIIIGIPIIILFLFIIIFMFSCFLIILIIRKQQQKKIKEATICEFNMNKSNINFIVLNEECGIVINKKEIDFSLEKDDPFIPVNKETRDLICIGNKKSKLLKIQFSTKDQLDKYEIRTNPQLITLKKGKAVEFEIFIKPLCTCSLNESILLVALDMKKGKQFDCKINLNIKTEITSHLDYDELKEEKQIGEGSFGVVYKGTFRGKTVAIKKMKQNGINSNEIKEFEKEVAMLDKFRNEYLVHFYGAVFIPNKICMVNEFCPYGSIQDLINKNPNGCLSLKLKIKFIIDGAKGIEYLHGNGILHRDIKPDNFLVTSIDDNVLINCKLTDFGASRNVNQLMTNMTFTKGIGTPAYMAPEVLDKKHYKYPADIYSFAITMYEIMKWGPAYDKTTFKYPWSIADFVTKGNRLPIISQIPDWLYLIITNCWNPISAKRLSISKLINELSIHLNTNE</sequence>
<dbReference type="Proteomes" id="UP001628156">
    <property type="component" value="Unassembled WGS sequence"/>
</dbReference>
<dbReference type="Gene3D" id="2.10.220.10">
    <property type="entry name" value="Hormone Receptor, Insulin-like Growth Factor Receptor 1, Chain A, domain 2"/>
    <property type="match status" value="4"/>
</dbReference>
<feature type="transmembrane region" description="Helical" evidence="5">
    <location>
        <begin position="1768"/>
        <end position="1797"/>
    </location>
</feature>
<protein>
    <recommendedName>
        <fullName evidence="7">Protein kinase domain-containing protein</fullName>
    </recommendedName>
</protein>
<keyword evidence="2 4" id="KW-0547">Nucleotide-binding</keyword>
<dbReference type="Pfam" id="PF07714">
    <property type="entry name" value="PK_Tyr_Ser-Thr"/>
    <property type="match status" value="1"/>
</dbReference>
<keyword evidence="5" id="KW-1133">Transmembrane helix</keyword>
<dbReference type="InterPro" id="IPR006212">
    <property type="entry name" value="Furin_repeat"/>
</dbReference>
<dbReference type="InterPro" id="IPR001245">
    <property type="entry name" value="Ser-Thr/Tyr_kinase_cat_dom"/>
</dbReference>
<feature type="signal peptide" evidence="6">
    <location>
        <begin position="1"/>
        <end position="15"/>
    </location>
</feature>
<evidence type="ECO:0000256" key="2">
    <source>
        <dbReference type="ARBA" id="ARBA00022741"/>
    </source>
</evidence>
<keyword evidence="3 4" id="KW-0067">ATP-binding</keyword>
<proteinExistence type="predicted"/>
<dbReference type="InterPro" id="IPR008271">
    <property type="entry name" value="Ser/Thr_kinase_AS"/>
</dbReference>
<feature type="binding site" evidence="4">
    <location>
        <position position="1979"/>
    </location>
    <ligand>
        <name>ATP</name>
        <dbReference type="ChEBI" id="CHEBI:30616"/>
    </ligand>
</feature>
<keyword evidence="9" id="KW-1185">Reference proteome</keyword>
<dbReference type="SUPFAM" id="SSF57184">
    <property type="entry name" value="Growth factor receptor domain"/>
    <property type="match status" value="11"/>
</dbReference>
<evidence type="ECO:0000313" key="8">
    <source>
        <dbReference type="EMBL" id="GAB1227351.1"/>
    </source>
</evidence>
<dbReference type="PROSITE" id="PS00107">
    <property type="entry name" value="PROTEIN_KINASE_ATP"/>
    <property type="match status" value="1"/>
</dbReference>
<evidence type="ECO:0000256" key="6">
    <source>
        <dbReference type="SAM" id="SignalP"/>
    </source>
</evidence>
<dbReference type="InterPro" id="IPR009030">
    <property type="entry name" value="Growth_fac_rcpt_cys_sf"/>
</dbReference>
<dbReference type="SMART" id="SM00261">
    <property type="entry name" value="FU"/>
    <property type="match status" value="21"/>
</dbReference>
<name>A0ABQ0DWY3_9EUKA</name>
<evidence type="ECO:0000256" key="1">
    <source>
        <dbReference type="ARBA" id="ARBA00022527"/>
    </source>
</evidence>
<dbReference type="InterPro" id="IPR000742">
    <property type="entry name" value="EGF"/>
</dbReference>
<evidence type="ECO:0000259" key="7">
    <source>
        <dbReference type="PROSITE" id="PS50011"/>
    </source>
</evidence>
<evidence type="ECO:0000256" key="3">
    <source>
        <dbReference type="ARBA" id="ARBA00022840"/>
    </source>
</evidence>
<keyword evidence="1" id="KW-0418">Kinase</keyword>
<dbReference type="Gene3D" id="3.30.200.20">
    <property type="entry name" value="Phosphorylase Kinase, domain 1"/>
    <property type="match status" value="1"/>
</dbReference>
<evidence type="ECO:0000256" key="5">
    <source>
        <dbReference type="SAM" id="Phobius"/>
    </source>
</evidence>
<dbReference type="Gene3D" id="1.10.510.10">
    <property type="entry name" value="Transferase(Phosphotransferase) domain 1"/>
    <property type="match status" value="1"/>
</dbReference>
<keyword evidence="6" id="KW-0732">Signal</keyword>
<dbReference type="SUPFAM" id="SSF56112">
    <property type="entry name" value="Protein kinase-like (PK-like)"/>
    <property type="match status" value="1"/>
</dbReference>
<gene>
    <name evidence="8" type="ORF">ENUP19_0335G0006</name>
</gene>
<dbReference type="PROSITE" id="PS50011">
    <property type="entry name" value="PROTEIN_KINASE_DOM"/>
    <property type="match status" value="1"/>
</dbReference>
<dbReference type="PANTHER" id="PTHR45756">
    <property type="entry name" value="PALMITOYLTRANSFERASE"/>
    <property type="match status" value="1"/>
</dbReference>
<dbReference type="PROSITE" id="PS00108">
    <property type="entry name" value="PROTEIN_KINASE_ST"/>
    <property type="match status" value="1"/>
</dbReference>
<feature type="domain" description="Protein kinase" evidence="7">
    <location>
        <begin position="1951"/>
        <end position="2217"/>
    </location>
</feature>
<evidence type="ECO:0000313" key="9">
    <source>
        <dbReference type="Proteomes" id="UP001628156"/>
    </source>
</evidence>
<dbReference type="InterPro" id="IPR011009">
    <property type="entry name" value="Kinase-like_dom_sf"/>
</dbReference>
<organism evidence="8 9">
    <name type="scientific">Entamoeba nuttalli</name>
    <dbReference type="NCBI Taxonomy" id="412467"/>
    <lineage>
        <taxon>Eukaryota</taxon>
        <taxon>Amoebozoa</taxon>
        <taxon>Evosea</taxon>
        <taxon>Archamoebae</taxon>
        <taxon>Mastigamoebida</taxon>
        <taxon>Entamoebidae</taxon>
        <taxon>Entamoeba</taxon>
    </lineage>
</organism>
<accession>A0ABQ0DWY3</accession>
<keyword evidence="1" id="KW-0808">Transferase</keyword>
<dbReference type="SMART" id="SM00220">
    <property type="entry name" value="S_TKc"/>
    <property type="match status" value="1"/>
</dbReference>
<reference evidence="8 9" key="1">
    <citation type="journal article" date="2019" name="PLoS Negl. Trop. Dis.">
        <title>Whole genome sequencing of Entamoeba nuttalli reveals mammalian host-related molecular signatures and a novel octapeptide-repeat surface protein.</title>
        <authorList>
            <person name="Tanaka M."/>
            <person name="Makiuchi T."/>
            <person name="Komiyama T."/>
            <person name="Shiina T."/>
            <person name="Osaki K."/>
            <person name="Tachibana H."/>
        </authorList>
    </citation>
    <scope>NUCLEOTIDE SEQUENCE [LARGE SCALE GENOMIC DNA]</scope>
    <source>
        <strain evidence="8 9">P19-061405</strain>
    </source>
</reference>
<comment type="caution">
    <text evidence="8">The sequence shown here is derived from an EMBL/GenBank/DDBJ whole genome shotgun (WGS) entry which is preliminary data.</text>
</comment>
<dbReference type="PANTHER" id="PTHR45756:SF1">
    <property type="entry name" value="PROTEIN KINASE DOMAIN CONTAINING PROTEIN"/>
    <property type="match status" value="1"/>
</dbReference>
<dbReference type="SMART" id="SM00181">
    <property type="entry name" value="EGF"/>
    <property type="match status" value="23"/>
</dbReference>
<dbReference type="EMBL" id="BAAFRS010000335">
    <property type="protein sequence ID" value="GAB1227351.1"/>
    <property type="molecule type" value="Genomic_DNA"/>
</dbReference>
<dbReference type="InterPro" id="IPR000719">
    <property type="entry name" value="Prot_kinase_dom"/>
</dbReference>
<dbReference type="InterPro" id="IPR017441">
    <property type="entry name" value="Protein_kinase_ATP_BS"/>
</dbReference>
<keyword evidence="5" id="KW-0472">Membrane</keyword>
<keyword evidence="5" id="KW-0812">Transmembrane</keyword>
<feature type="chain" id="PRO_5045549782" description="Protein kinase domain-containing protein" evidence="6">
    <location>
        <begin position="16"/>
        <end position="2219"/>
    </location>
</feature>
<dbReference type="InterPro" id="IPR053215">
    <property type="entry name" value="TKL_Ser/Thr_kinase"/>
</dbReference>
<evidence type="ECO:0000256" key="4">
    <source>
        <dbReference type="PROSITE-ProRule" id="PRU10141"/>
    </source>
</evidence>